<keyword evidence="7" id="KW-1133">Transmembrane helix</keyword>
<dbReference type="Proteomes" id="UP001064489">
    <property type="component" value="Chromosome 3"/>
</dbReference>
<evidence type="ECO:0000256" key="7">
    <source>
        <dbReference type="ARBA" id="ARBA00022989"/>
    </source>
</evidence>
<protein>
    <recommendedName>
        <fullName evidence="14">Cytochrome P450</fullName>
    </recommendedName>
</protein>
<evidence type="ECO:0000256" key="5">
    <source>
        <dbReference type="ARBA" id="ARBA00022692"/>
    </source>
</evidence>
<dbReference type="GO" id="GO:0016705">
    <property type="term" value="F:oxidoreductase activity, acting on paired donors, with incorporation or reduction of molecular oxygen"/>
    <property type="evidence" value="ECO:0007669"/>
    <property type="project" value="InterPro"/>
</dbReference>
<evidence type="ECO:0000256" key="9">
    <source>
        <dbReference type="ARBA" id="ARBA00023004"/>
    </source>
</evidence>
<dbReference type="PANTHER" id="PTHR47953:SF19">
    <property type="entry name" value="OS06G0641600 PROTEIN"/>
    <property type="match status" value="1"/>
</dbReference>
<dbReference type="GO" id="GO:0020037">
    <property type="term" value="F:heme binding"/>
    <property type="evidence" value="ECO:0007669"/>
    <property type="project" value="InterPro"/>
</dbReference>
<organism evidence="12 13">
    <name type="scientific">Acer negundo</name>
    <name type="common">Box elder</name>
    <dbReference type="NCBI Taxonomy" id="4023"/>
    <lineage>
        <taxon>Eukaryota</taxon>
        <taxon>Viridiplantae</taxon>
        <taxon>Streptophyta</taxon>
        <taxon>Embryophyta</taxon>
        <taxon>Tracheophyta</taxon>
        <taxon>Spermatophyta</taxon>
        <taxon>Magnoliopsida</taxon>
        <taxon>eudicotyledons</taxon>
        <taxon>Gunneridae</taxon>
        <taxon>Pentapetalae</taxon>
        <taxon>rosids</taxon>
        <taxon>malvids</taxon>
        <taxon>Sapindales</taxon>
        <taxon>Sapindaceae</taxon>
        <taxon>Hippocastanoideae</taxon>
        <taxon>Acereae</taxon>
        <taxon>Acer</taxon>
    </lineage>
</organism>
<evidence type="ECO:0000256" key="11">
    <source>
        <dbReference type="ARBA" id="ARBA00023136"/>
    </source>
</evidence>
<evidence type="ECO:0000313" key="12">
    <source>
        <dbReference type="EMBL" id="KAI9185330.1"/>
    </source>
</evidence>
<evidence type="ECO:0000256" key="10">
    <source>
        <dbReference type="ARBA" id="ARBA00023033"/>
    </source>
</evidence>
<evidence type="ECO:0008006" key="14">
    <source>
        <dbReference type="Google" id="ProtNLM"/>
    </source>
</evidence>
<dbReference type="PANTHER" id="PTHR47953">
    <property type="entry name" value="OS08G0105600 PROTEIN"/>
    <property type="match status" value="1"/>
</dbReference>
<evidence type="ECO:0000256" key="8">
    <source>
        <dbReference type="ARBA" id="ARBA00023002"/>
    </source>
</evidence>
<gene>
    <name evidence="12" type="ORF">LWI28_006232</name>
</gene>
<sequence length="104" mass="11786">MEVQRIASGFSIADLYPSIGILEVISGMKSKVEKLHQEQDRILENILDEHIERKRTMKTGQGEAEEDLVDVFLRLQQDGDLQFPLTNNNIKAVIWDIFAAGSET</sequence>
<keyword evidence="8" id="KW-0560">Oxidoreductase</keyword>
<reference evidence="12" key="2">
    <citation type="submission" date="2023-02" db="EMBL/GenBank/DDBJ databases">
        <authorList>
            <person name="Swenson N.G."/>
            <person name="Wegrzyn J.L."/>
            <person name="Mcevoy S.L."/>
        </authorList>
    </citation>
    <scope>NUCLEOTIDE SEQUENCE</scope>
    <source>
        <strain evidence="12">91603</strain>
        <tissue evidence="12">Leaf</tissue>
    </source>
</reference>
<dbReference type="InterPro" id="IPR052306">
    <property type="entry name" value="CYP450_71D"/>
</dbReference>
<evidence type="ECO:0000313" key="13">
    <source>
        <dbReference type="Proteomes" id="UP001064489"/>
    </source>
</evidence>
<dbReference type="InterPro" id="IPR036396">
    <property type="entry name" value="Cyt_P450_sf"/>
</dbReference>
<evidence type="ECO:0000256" key="1">
    <source>
        <dbReference type="ARBA" id="ARBA00001971"/>
    </source>
</evidence>
<reference evidence="12" key="1">
    <citation type="journal article" date="2022" name="Plant J.">
        <title>Strategies of tolerance reflected in two North American maple genomes.</title>
        <authorList>
            <person name="McEvoy S.L."/>
            <person name="Sezen U.U."/>
            <person name="Trouern-Trend A."/>
            <person name="McMahon S.M."/>
            <person name="Schaberg P.G."/>
            <person name="Yang J."/>
            <person name="Wegrzyn J.L."/>
            <person name="Swenson N.G."/>
        </authorList>
    </citation>
    <scope>NUCLEOTIDE SEQUENCE</scope>
    <source>
        <strain evidence="12">91603</strain>
    </source>
</reference>
<evidence type="ECO:0000256" key="6">
    <source>
        <dbReference type="ARBA" id="ARBA00022723"/>
    </source>
</evidence>
<keyword evidence="10" id="KW-0503">Monooxygenase</keyword>
<accession>A0AAD5J818</accession>
<dbReference type="EMBL" id="JAJSOW010000100">
    <property type="protein sequence ID" value="KAI9185330.1"/>
    <property type="molecule type" value="Genomic_DNA"/>
</dbReference>
<evidence type="ECO:0000256" key="4">
    <source>
        <dbReference type="ARBA" id="ARBA00022617"/>
    </source>
</evidence>
<keyword evidence="9" id="KW-0408">Iron</keyword>
<dbReference type="GO" id="GO:0005506">
    <property type="term" value="F:iron ion binding"/>
    <property type="evidence" value="ECO:0007669"/>
    <property type="project" value="InterPro"/>
</dbReference>
<keyword evidence="6" id="KW-0479">Metal-binding</keyword>
<dbReference type="GO" id="GO:0016020">
    <property type="term" value="C:membrane"/>
    <property type="evidence" value="ECO:0007669"/>
    <property type="project" value="UniProtKB-SubCell"/>
</dbReference>
<comment type="similarity">
    <text evidence="3">Belongs to the cytochrome P450 family.</text>
</comment>
<comment type="cofactor">
    <cofactor evidence="1">
        <name>heme</name>
        <dbReference type="ChEBI" id="CHEBI:30413"/>
    </cofactor>
</comment>
<name>A0AAD5J818_ACENE</name>
<dbReference type="GO" id="GO:0004497">
    <property type="term" value="F:monooxygenase activity"/>
    <property type="evidence" value="ECO:0007669"/>
    <property type="project" value="UniProtKB-KW"/>
</dbReference>
<keyword evidence="13" id="KW-1185">Reference proteome</keyword>
<dbReference type="SUPFAM" id="SSF48264">
    <property type="entry name" value="Cytochrome P450"/>
    <property type="match status" value="1"/>
</dbReference>
<dbReference type="Pfam" id="PF00067">
    <property type="entry name" value="p450"/>
    <property type="match status" value="1"/>
</dbReference>
<comment type="caution">
    <text evidence="12">The sequence shown here is derived from an EMBL/GenBank/DDBJ whole genome shotgun (WGS) entry which is preliminary data.</text>
</comment>
<comment type="subcellular location">
    <subcellularLocation>
        <location evidence="2">Membrane</location>
        <topology evidence="2">Single-pass membrane protein</topology>
    </subcellularLocation>
</comment>
<evidence type="ECO:0000256" key="2">
    <source>
        <dbReference type="ARBA" id="ARBA00004167"/>
    </source>
</evidence>
<evidence type="ECO:0000256" key="3">
    <source>
        <dbReference type="ARBA" id="ARBA00010617"/>
    </source>
</evidence>
<dbReference type="AlphaFoldDB" id="A0AAD5J818"/>
<keyword evidence="5" id="KW-0812">Transmembrane</keyword>
<proteinExistence type="inferred from homology"/>
<keyword evidence="4" id="KW-0349">Heme</keyword>
<dbReference type="Gene3D" id="1.10.630.10">
    <property type="entry name" value="Cytochrome P450"/>
    <property type="match status" value="1"/>
</dbReference>
<keyword evidence="11" id="KW-0472">Membrane</keyword>
<dbReference type="InterPro" id="IPR001128">
    <property type="entry name" value="Cyt_P450"/>
</dbReference>